<feature type="compositionally biased region" description="Polar residues" evidence="3">
    <location>
        <begin position="139"/>
        <end position="148"/>
    </location>
</feature>
<dbReference type="Proteomes" id="UP000696573">
    <property type="component" value="Unassembled WGS sequence"/>
</dbReference>
<feature type="compositionally biased region" description="Basic and acidic residues" evidence="3">
    <location>
        <begin position="593"/>
        <end position="602"/>
    </location>
</feature>
<evidence type="ECO:0000313" key="6">
    <source>
        <dbReference type="Proteomes" id="UP000696573"/>
    </source>
</evidence>
<dbReference type="CDD" id="cd12148">
    <property type="entry name" value="fungal_TF_MHR"/>
    <property type="match status" value="1"/>
</dbReference>
<dbReference type="InterPro" id="IPR007219">
    <property type="entry name" value="XnlR_reg_dom"/>
</dbReference>
<feature type="region of interest" description="Disordered" evidence="3">
    <location>
        <begin position="209"/>
        <end position="234"/>
    </location>
</feature>
<dbReference type="PROSITE" id="PS00463">
    <property type="entry name" value="ZN2_CY6_FUNGAL_1"/>
    <property type="match status" value="1"/>
</dbReference>
<feature type="region of interest" description="Disordered" evidence="3">
    <location>
        <begin position="1"/>
        <end position="67"/>
    </location>
</feature>
<dbReference type="GO" id="GO:0008270">
    <property type="term" value="F:zinc ion binding"/>
    <property type="evidence" value="ECO:0007669"/>
    <property type="project" value="InterPro"/>
</dbReference>
<dbReference type="Pfam" id="PF04082">
    <property type="entry name" value="Fungal_trans"/>
    <property type="match status" value="1"/>
</dbReference>
<dbReference type="GO" id="GO:0003677">
    <property type="term" value="F:DNA binding"/>
    <property type="evidence" value="ECO:0007669"/>
    <property type="project" value="InterPro"/>
</dbReference>
<name>A0A9N9VZP0_9HYPO</name>
<feature type="compositionally biased region" description="Polar residues" evidence="3">
    <location>
        <begin position="775"/>
        <end position="784"/>
    </location>
</feature>
<evidence type="ECO:0000313" key="5">
    <source>
        <dbReference type="EMBL" id="CAH0040196.1"/>
    </source>
</evidence>
<keyword evidence="6" id="KW-1185">Reference proteome</keyword>
<dbReference type="PANTHER" id="PTHR47425:SF3">
    <property type="entry name" value="ZN(II)2CYS6 TRANSCRIPTION FACTOR (EUROFUNG)"/>
    <property type="match status" value="1"/>
</dbReference>
<feature type="compositionally biased region" description="Low complexity" evidence="3">
    <location>
        <begin position="622"/>
        <end position="635"/>
    </location>
</feature>
<comment type="caution">
    <text evidence="5">The sequence shown here is derived from an EMBL/GenBank/DDBJ whole genome shotgun (WGS) entry which is preliminary data.</text>
</comment>
<feature type="region of interest" description="Disordered" evidence="3">
    <location>
        <begin position="113"/>
        <end position="148"/>
    </location>
</feature>
<dbReference type="GO" id="GO:0000981">
    <property type="term" value="F:DNA-binding transcription factor activity, RNA polymerase II-specific"/>
    <property type="evidence" value="ECO:0007669"/>
    <property type="project" value="InterPro"/>
</dbReference>
<dbReference type="PROSITE" id="PS50048">
    <property type="entry name" value="ZN2_CY6_FUNGAL_2"/>
    <property type="match status" value="1"/>
</dbReference>
<dbReference type="SUPFAM" id="SSF57701">
    <property type="entry name" value="Zn2/Cys6 DNA-binding domain"/>
    <property type="match status" value="1"/>
</dbReference>
<dbReference type="SMART" id="SM00066">
    <property type="entry name" value="GAL4"/>
    <property type="match status" value="1"/>
</dbReference>
<dbReference type="PANTHER" id="PTHR47425">
    <property type="entry name" value="FARB-RELATED"/>
    <property type="match status" value="1"/>
</dbReference>
<accession>A0A9N9VZP0</accession>
<dbReference type="SMART" id="SM00906">
    <property type="entry name" value="Fungal_trans"/>
    <property type="match status" value="1"/>
</dbReference>
<evidence type="ECO:0000256" key="2">
    <source>
        <dbReference type="ARBA" id="ARBA00023242"/>
    </source>
</evidence>
<evidence type="ECO:0000256" key="1">
    <source>
        <dbReference type="ARBA" id="ARBA00022723"/>
    </source>
</evidence>
<keyword evidence="2" id="KW-0539">Nucleus</keyword>
<dbReference type="Pfam" id="PF00172">
    <property type="entry name" value="Zn_clus"/>
    <property type="match status" value="1"/>
</dbReference>
<dbReference type="OrthoDB" id="4451586at2759"/>
<dbReference type="Gene3D" id="4.10.240.10">
    <property type="entry name" value="Zn(2)-C6 fungal-type DNA-binding domain"/>
    <property type="match status" value="1"/>
</dbReference>
<dbReference type="GO" id="GO:0006351">
    <property type="term" value="P:DNA-templated transcription"/>
    <property type="evidence" value="ECO:0007669"/>
    <property type="project" value="InterPro"/>
</dbReference>
<dbReference type="InterPro" id="IPR036864">
    <property type="entry name" value="Zn2-C6_fun-type_DNA-bd_sf"/>
</dbReference>
<evidence type="ECO:0000256" key="3">
    <source>
        <dbReference type="SAM" id="MobiDB-lite"/>
    </source>
</evidence>
<dbReference type="EMBL" id="CABFNQ020000762">
    <property type="protein sequence ID" value="CAH0040196.1"/>
    <property type="molecule type" value="Genomic_DNA"/>
</dbReference>
<dbReference type="InterPro" id="IPR001138">
    <property type="entry name" value="Zn2Cys6_DnaBD"/>
</dbReference>
<feature type="domain" description="Zn(2)-C6 fungal-type" evidence="4">
    <location>
        <begin position="72"/>
        <end position="104"/>
    </location>
</feature>
<feature type="compositionally biased region" description="Polar residues" evidence="3">
    <location>
        <begin position="116"/>
        <end position="129"/>
    </location>
</feature>
<dbReference type="AlphaFoldDB" id="A0A9N9VZP0"/>
<dbReference type="CDD" id="cd00067">
    <property type="entry name" value="GAL4"/>
    <property type="match status" value="1"/>
</dbReference>
<dbReference type="InterPro" id="IPR052761">
    <property type="entry name" value="Fungal_Detox/Toxin_TFs"/>
</dbReference>
<protein>
    <recommendedName>
        <fullName evidence="4">Zn(2)-C6 fungal-type domain-containing protein</fullName>
    </recommendedName>
</protein>
<feature type="region of interest" description="Disordered" evidence="3">
    <location>
        <begin position="757"/>
        <end position="784"/>
    </location>
</feature>
<keyword evidence="1" id="KW-0479">Metal-binding</keyword>
<organism evidence="5 6">
    <name type="scientific">Clonostachys rhizophaga</name>
    <dbReference type="NCBI Taxonomy" id="160324"/>
    <lineage>
        <taxon>Eukaryota</taxon>
        <taxon>Fungi</taxon>
        <taxon>Dikarya</taxon>
        <taxon>Ascomycota</taxon>
        <taxon>Pezizomycotina</taxon>
        <taxon>Sordariomycetes</taxon>
        <taxon>Hypocreomycetidae</taxon>
        <taxon>Hypocreales</taxon>
        <taxon>Bionectriaceae</taxon>
        <taxon>Clonostachys</taxon>
    </lineage>
</organism>
<evidence type="ECO:0000259" key="4">
    <source>
        <dbReference type="PROSITE" id="PS50048"/>
    </source>
</evidence>
<feature type="region of interest" description="Disordered" evidence="3">
    <location>
        <begin position="592"/>
        <end position="635"/>
    </location>
</feature>
<proteinExistence type="predicted"/>
<gene>
    <name evidence="5" type="ORF">CRHIZ90672A_00005846</name>
</gene>
<sequence>MVPERLSMEPEGLPEAGAGGNAVNSSNNNNTATTTTTANSNEGMGAGASADQKRNGDELQSDSAVKRRASRACLSCRTRKVRCDVTNRGVPCTNCRLDTVKCALTESWRGRVRKATATSHVTEARSMSSRSEHPDPDQNSHPPAQSQVHAHTNLYAQRNGSYPDSAAEDFPVSLTFEGLRDVSDREEDTLNRPDNDNVEASLASSAFGALGTSSSAGPSPVDGNQGQTLPPYIRPLPPRLKAADLYYLMAKDALSIPDEELQRQLLRQYIEHVHPFMPILDLADFLLPIACRDGSSGSPVSLLLFQAVMFAGVAYIDFEYCTSRGFDHRKSMRKHFLDKVRVLYDLDTEPDRTARLQALLLMTYWYQRAEDEKDTWHWTGIALSQIYMMGIHRDPNQLDVPLKAIRRRKRIWWACYVRDRLIALGIRRPARIRASDFDVPKLTLEDCESESLDATVLSFLGHLPVVDATTQRDLMRCFIDLTRLCDHIGDILCTQYTTVGTNTYKFKTEDRMTMMVVPQRSTQQMEDMTKCVAKLNTWRQNMHSSSRYRPSRPHSDHFHEPTELETHPVVHLHQAMIYMIYLTATAILHRPRAQHEQSREDGISDGNVMNISTASPRLGPGTASRSSTDKSTSTLTSCSADKIADAAAGITEIAYDLHYGRHGNQLRFASTSAIPALLSAILIHLNEISSSKKDPVRRYVAIGRFYQCWQALQYLRDMYASADHVVWFLEAVIEKANVEIPMLNLARSSYASTSDSRRVLAGKTTAHPASHRRTNAPSQTDTSISGLSEQVGRNATITPVTLDNMPTGGSHSNGVHDMRGDCFPRRPLAFQVPFSQTHASMHVADHPVVSDPRDAWTILDDEDNLLQALVHFDADPNFFPASGF</sequence>
<reference evidence="5" key="1">
    <citation type="submission" date="2021-10" db="EMBL/GenBank/DDBJ databases">
        <authorList>
            <person name="Piombo E."/>
        </authorList>
    </citation>
    <scope>NUCLEOTIDE SEQUENCE</scope>
</reference>
<feature type="compositionally biased region" description="Low complexity" evidence="3">
    <location>
        <begin position="9"/>
        <end position="41"/>
    </location>
</feature>